<dbReference type="STRING" id="383855.M2YR92"/>
<evidence type="ECO:0000313" key="1">
    <source>
        <dbReference type="EMBL" id="EME80220.1"/>
    </source>
</evidence>
<evidence type="ECO:0000313" key="2">
    <source>
        <dbReference type="Proteomes" id="UP000016932"/>
    </source>
</evidence>
<name>M2YR92_PSEFD</name>
<organism evidence="1 2">
    <name type="scientific">Pseudocercospora fijiensis (strain CIRAD86)</name>
    <name type="common">Black leaf streak disease fungus</name>
    <name type="synonym">Mycosphaerella fijiensis</name>
    <dbReference type="NCBI Taxonomy" id="383855"/>
    <lineage>
        <taxon>Eukaryota</taxon>
        <taxon>Fungi</taxon>
        <taxon>Dikarya</taxon>
        <taxon>Ascomycota</taxon>
        <taxon>Pezizomycotina</taxon>
        <taxon>Dothideomycetes</taxon>
        <taxon>Dothideomycetidae</taxon>
        <taxon>Mycosphaerellales</taxon>
        <taxon>Mycosphaerellaceae</taxon>
        <taxon>Pseudocercospora</taxon>
    </lineage>
</organism>
<reference evidence="1 2" key="1">
    <citation type="journal article" date="2012" name="PLoS Pathog.">
        <title>Diverse lifestyles and strategies of plant pathogenesis encoded in the genomes of eighteen Dothideomycetes fungi.</title>
        <authorList>
            <person name="Ohm R.A."/>
            <person name="Feau N."/>
            <person name="Henrissat B."/>
            <person name="Schoch C.L."/>
            <person name="Horwitz B.A."/>
            <person name="Barry K.W."/>
            <person name="Condon B.J."/>
            <person name="Copeland A.C."/>
            <person name="Dhillon B."/>
            <person name="Glaser F."/>
            <person name="Hesse C.N."/>
            <person name="Kosti I."/>
            <person name="LaButti K."/>
            <person name="Lindquist E.A."/>
            <person name="Lucas S."/>
            <person name="Salamov A.A."/>
            <person name="Bradshaw R.E."/>
            <person name="Ciuffetti L."/>
            <person name="Hamelin R.C."/>
            <person name="Kema G.H.J."/>
            <person name="Lawrence C."/>
            <person name="Scott J.A."/>
            <person name="Spatafora J.W."/>
            <person name="Turgeon B.G."/>
            <person name="de Wit P.J.G.M."/>
            <person name="Zhong S."/>
            <person name="Goodwin S.B."/>
            <person name="Grigoriev I.V."/>
        </authorList>
    </citation>
    <scope>NUCLEOTIDE SEQUENCE [LARGE SCALE GENOMIC DNA]</scope>
    <source>
        <strain evidence="1 2">CIRAD86</strain>
    </source>
</reference>
<dbReference type="OrthoDB" id="3598904at2759"/>
<keyword evidence="2" id="KW-1185">Reference proteome</keyword>
<dbReference type="Proteomes" id="UP000016932">
    <property type="component" value="Unassembled WGS sequence"/>
</dbReference>
<gene>
    <name evidence="1" type="ORF">MYCFIDRAFT_77984</name>
</gene>
<dbReference type="VEuPathDB" id="FungiDB:MYCFIDRAFT_77984"/>
<dbReference type="GeneID" id="19341387"/>
<dbReference type="EMBL" id="KB446561">
    <property type="protein sequence ID" value="EME80220.1"/>
    <property type="molecule type" value="Genomic_DNA"/>
</dbReference>
<dbReference type="AlphaFoldDB" id="M2YR92"/>
<proteinExistence type="predicted"/>
<sequence>MQHYEKALSSSVAAHDLLSDGVFFRHFLLFVYDICIPTRAGDDNNTNMWAGHLTHLRLLAIQRHQLRGHEAHAYSYTLWTICQLDMYACLMGSGACEFVETITRNNMLPPLEHQIPPVLSPGTSPFHPHEELQIFPAILHLHEGIILLTAKLAQTAHNFRTAIKSPSSPIPPSTYAQWQATTSSLQNDLHTFWQQASHPITPSPADSLAASTSLPPRVRPIFETSLLLYHAATIYSRTSMFPNQRHIPSASQHDINADTEVRAQAILHLVQNQAFACRDMVFPVFMAGVASADFGVQMRAVELMKEIEGEGIGGNIFRLRVLLGEVEG</sequence>
<accession>M2YR92</accession>
<dbReference type="eggNOG" id="ENOG502SJRS">
    <property type="taxonomic scope" value="Eukaryota"/>
</dbReference>
<dbReference type="HOGENOM" id="CLU_847665_0_0_1"/>
<dbReference type="Pfam" id="PF11951">
    <property type="entry name" value="Fungal_trans_2"/>
    <property type="match status" value="1"/>
</dbReference>
<dbReference type="RefSeq" id="XP_007928922.1">
    <property type="nucleotide sequence ID" value="XM_007930731.1"/>
</dbReference>
<dbReference type="KEGG" id="pfj:MYCFIDRAFT_77984"/>
<protein>
    <recommendedName>
        <fullName evidence="3">Transcription factor domain-containing protein</fullName>
    </recommendedName>
</protein>
<dbReference type="InterPro" id="IPR021858">
    <property type="entry name" value="Fun_TF"/>
</dbReference>
<evidence type="ECO:0008006" key="3">
    <source>
        <dbReference type="Google" id="ProtNLM"/>
    </source>
</evidence>